<dbReference type="AlphaFoldDB" id="A0A814UI80"/>
<dbReference type="EMBL" id="CAJNOT010001276">
    <property type="protein sequence ID" value="CAF1175211.1"/>
    <property type="molecule type" value="Genomic_DNA"/>
</dbReference>
<comment type="caution">
    <text evidence="1">The sequence shown here is derived from an EMBL/GenBank/DDBJ whole genome shotgun (WGS) entry which is preliminary data.</text>
</comment>
<reference evidence="1" key="1">
    <citation type="submission" date="2021-02" db="EMBL/GenBank/DDBJ databases">
        <authorList>
            <person name="Nowell W R."/>
        </authorList>
    </citation>
    <scope>NUCLEOTIDE SEQUENCE</scope>
</reference>
<evidence type="ECO:0000313" key="2">
    <source>
        <dbReference type="Proteomes" id="UP000663864"/>
    </source>
</evidence>
<protein>
    <submittedName>
        <fullName evidence="1">Uncharacterized protein</fullName>
    </submittedName>
</protein>
<gene>
    <name evidence="1" type="ORF">ZHD862_LOCUS21441</name>
</gene>
<name>A0A814UI80_9BILA</name>
<sequence>MVETSDISQANKEVIYTFRFDNSNKCVHLTQQQLNHLPYLSTLVYSTNKFLSTKNENNEYILNSSIDYNSFMIILDSISSKTPYNLFNKLEEHENVLNILELIDYLGINLFCVPVFKDEYLNLSKSINNDNRKGVIQYHRANLSEMRNKAAEFIIALNKNEYNLDDIRTLNNLFSLLMFILSTPKGFSSRFRHHTLTVVNKCCFSLFSTEQQCQLPTTQEVAEKKKFDSLMYLCDDDLCLPEFISNAFAWKTVYISTEENVLHSKNSIEQSLLPDVIYLNYLLQILNISTSKNVDIKQKQQRNYVQSRYFHILPKKINVAKFKNRFSSKTQKYR</sequence>
<evidence type="ECO:0000313" key="1">
    <source>
        <dbReference type="EMBL" id="CAF1175211.1"/>
    </source>
</evidence>
<accession>A0A814UI80</accession>
<proteinExistence type="predicted"/>
<organism evidence="1 2">
    <name type="scientific">Rotaria sordida</name>
    <dbReference type="NCBI Taxonomy" id="392033"/>
    <lineage>
        <taxon>Eukaryota</taxon>
        <taxon>Metazoa</taxon>
        <taxon>Spiralia</taxon>
        <taxon>Gnathifera</taxon>
        <taxon>Rotifera</taxon>
        <taxon>Eurotatoria</taxon>
        <taxon>Bdelloidea</taxon>
        <taxon>Philodinida</taxon>
        <taxon>Philodinidae</taxon>
        <taxon>Rotaria</taxon>
    </lineage>
</organism>
<dbReference type="Proteomes" id="UP000663864">
    <property type="component" value="Unassembled WGS sequence"/>
</dbReference>